<keyword evidence="1" id="KW-1133">Transmembrane helix</keyword>
<evidence type="ECO:0000313" key="2">
    <source>
        <dbReference type="EMBL" id="AZA11002.1"/>
    </source>
</evidence>
<name>A0A3G6IZ69_9CORY</name>
<sequence length="78" mass="8438">MGWLGLDSVEVILLVLAAIALLTSLRLARVVLSALGGVVLLDAMSEGLDQALGLWFVELPFAAFCLWYAQRLHAQLNT</sequence>
<organism evidence="2 3">
    <name type="scientific">Corynebacterium gerontici</name>
    <dbReference type="NCBI Taxonomy" id="2079234"/>
    <lineage>
        <taxon>Bacteria</taxon>
        <taxon>Bacillati</taxon>
        <taxon>Actinomycetota</taxon>
        <taxon>Actinomycetes</taxon>
        <taxon>Mycobacteriales</taxon>
        <taxon>Corynebacteriaceae</taxon>
        <taxon>Corynebacterium</taxon>
    </lineage>
</organism>
<dbReference type="AlphaFoldDB" id="A0A3G6IZ69"/>
<dbReference type="KEGG" id="cgk:CGERO_03415"/>
<keyword evidence="3" id="KW-1185">Reference proteome</keyword>
<accession>A0A3G6IZ69</accession>
<keyword evidence="1" id="KW-0812">Transmembrane</keyword>
<reference evidence="2 3" key="1">
    <citation type="submission" date="2018-11" db="EMBL/GenBank/DDBJ databases">
        <authorList>
            <person name="Kleinhagauer T."/>
            <person name="Glaeser S.P."/>
            <person name="Spergser J."/>
            <person name="Ruckert C."/>
            <person name="Kaempfer P."/>
            <person name="Busse H.-J."/>
        </authorList>
    </citation>
    <scope>NUCLEOTIDE SEQUENCE [LARGE SCALE GENOMIC DNA]</scope>
    <source>
        <strain evidence="2 3">W8</strain>
    </source>
</reference>
<evidence type="ECO:0000256" key="1">
    <source>
        <dbReference type="SAM" id="Phobius"/>
    </source>
</evidence>
<protein>
    <submittedName>
        <fullName evidence="2">Uncharacterized protein</fullName>
    </submittedName>
</protein>
<proteinExistence type="predicted"/>
<keyword evidence="1" id="KW-0472">Membrane</keyword>
<dbReference type="EMBL" id="CP033897">
    <property type="protein sequence ID" value="AZA11002.1"/>
    <property type="molecule type" value="Genomic_DNA"/>
</dbReference>
<feature type="transmembrane region" description="Helical" evidence="1">
    <location>
        <begin position="52"/>
        <end position="69"/>
    </location>
</feature>
<dbReference type="Proteomes" id="UP000271587">
    <property type="component" value="Chromosome"/>
</dbReference>
<gene>
    <name evidence="2" type="ORF">CGERO_03415</name>
</gene>
<evidence type="ECO:0000313" key="3">
    <source>
        <dbReference type="Proteomes" id="UP000271587"/>
    </source>
</evidence>